<evidence type="ECO:0000256" key="2">
    <source>
        <dbReference type="SAM" id="Phobius"/>
    </source>
</evidence>
<gene>
    <name evidence="3" type="ORF">CMsap09_15505</name>
</gene>
<sequence length="128" mass="13473">MSSRRYWLVYTVLRVLMFAIPFGLVVAVNPDLWPLAAVIGAVVSFCGSYIFLRRQREAMAADLAAVAAGRRRPVEDDDSEDAAVDAAERRARAAGAPDVAAQDAGAPGAGTPDTAAATPRADGEAERN</sequence>
<keyword evidence="2" id="KW-0472">Membrane</keyword>
<feature type="transmembrane region" description="Helical" evidence="2">
    <location>
        <begin position="32"/>
        <end position="52"/>
    </location>
</feature>
<reference evidence="3 4" key="1">
    <citation type="submission" date="2016-08" db="EMBL/GenBank/DDBJ databases">
        <title>Genome sequence of Clavibacter michiganensis spp. strain CASJ009.</title>
        <authorList>
            <person name="Thapa S.P."/>
            <person name="Coaker G."/>
        </authorList>
    </citation>
    <scope>NUCLEOTIDE SEQUENCE [LARGE SCALE GENOMIC DNA]</scope>
    <source>
        <strain evidence="3">CASJ009</strain>
    </source>
</reference>
<keyword evidence="2" id="KW-0812">Transmembrane</keyword>
<evidence type="ECO:0000313" key="4">
    <source>
        <dbReference type="Proteomes" id="UP000195106"/>
    </source>
</evidence>
<dbReference type="EMBL" id="MDHJ01000001">
    <property type="protein sequence ID" value="OUE10350.1"/>
    <property type="molecule type" value="Genomic_DNA"/>
</dbReference>
<dbReference type="Pfam" id="PF14012">
    <property type="entry name" value="DUF4229"/>
    <property type="match status" value="1"/>
</dbReference>
<feature type="compositionally biased region" description="Low complexity" evidence="1">
    <location>
        <begin position="93"/>
        <end position="120"/>
    </location>
</feature>
<evidence type="ECO:0000256" key="1">
    <source>
        <dbReference type="SAM" id="MobiDB-lite"/>
    </source>
</evidence>
<accession>A0A251XXX9</accession>
<dbReference type="InterPro" id="IPR025323">
    <property type="entry name" value="DUF4229"/>
</dbReference>
<evidence type="ECO:0000313" key="3">
    <source>
        <dbReference type="EMBL" id="OUE10350.1"/>
    </source>
</evidence>
<name>A0A251XXX9_9MICO</name>
<feature type="transmembrane region" description="Helical" evidence="2">
    <location>
        <begin position="7"/>
        <end position="26"/>
    </location>
</feature>
<organism evidence="3 4">
    <name type="scientific">Clavibacter michiganensis</name>
    <dbReference type="NCBI Taxonomy" id="28447"/>
    <lineage>
        <taxon>Bacteria</taxon>
        <taxon>Bacillati</taxon>
        <taxon>Actinomycetota</taxon>
        <taxon>Actinomycetes</taxon>
        <taxon>Micrococcales</taxon>
        <taxon>Microbacteriaceae</taxon>
        <taxon>Clavibacter</taxon>
    </lineage>
</organism>
<protein>
    <recommendedName>
        <fullName evidence="5">DUF4229 domain-containing protein</fullName>
    </recommendedName>
</protein>
<evidence type="ECO:0008006" key="5">
    <source>
        <dbReference type="Google" id="ProtNLM"/>
    </source>
</evidence>
<dbReference type="AlphaFoldDB" id="A0A251XXX9"/>
<dbReference type="Proteomes" id="UP000195106">
    <property type="component" value="Unassembled WGS sequence"/>
</dbReference>
<keyword evidence="2" id="KW-1133">Transmembrane helix</keyword>
<feature type="region of interest" description="Disordered" evidence="1">
    <location>
        <begin position="70"/>
        <end position="128"/>
    </location>
</feature>
<proteinExistence type="predicted"/>
<comment type="caution">
    <text evidence="3">The sequence shown here is derived from an EMBL/GenBank/DDBJ whole genome shotgun (WGS) entry which is preliminary data.</text>
</comment>